<sequence>MYDAMNTNNSRAQKYLSIMALGFAGGSIYLIPFIRYVFYTWQADAMMITNQQLGILSTMYAIGNTLLYIPGGIVSDKFSTKKCLLFSLMSTTVLTFMFAMRVNSYSLALVIWLLFAFTTTFLFWCALMKTIRMLGSESEQGFLFGLYYMGNGLSGALINTIALKFTSEGASAVSNFKVGVYVYGASTLVAFILIFFFVKDTRGSEEAEDEKFRFNQVGALLRNPALWLFSAIVFTGYALFSSASYLTPYLTDVVGLSPTQSGYLSIVRSYIFYIFSPISGIIADKVFKSTSKWFMLLYVILTLLYIGIILIPSSVSSGFIGLYSLLPGLFGLALYGIIFSVASEAKIPVALMGTAVGIVSIVGYSSDFFAPALFGRWIDNAEKAGSLTLGYNKIFIFLAICCIVGLVASALIFRNTKRKAKEC</sequence>
<comment type="catalytic activity">
    <reaction evidence="20">
        <text>L-alanyl-L-lysine(out) = L-alanyl-L-lysine(in)</text>
        <dbReference type="Rhea" id="RHEA:79415"/>
        <dbReference type="ChEBI" id="CHEBI:192470"/>
    </reaction>
</comment>
<comment type="catalytic activity">
    <reaction evidence="13">
        <text>L-lysyl-L-alpha-amino acid(out) = L-lysyl-L-alpha-amino acid(in)</text>
        <dbReference type="Rhea" id="RHEA:79387"/>
        <dbReference type="ChEBI" id="CHEBI:229965"/>
    </reaction>
</comment>
<evidence type="ECO:0000256" key="18">
    <source>
        <dbReference type="ARBA" id="ARBA00044903"/>
    </source>
</evidence>
<dbReference type="PROSITE" id="PS50850">
    <property type="entry name" value="MFS"/>
    <property type="match status" value="1"/>
</dbReference>
<comment type="subunit">
    <text evidence="25">Homodimer. Interacts with lysosomal protein GLMP (via lumenal domain); the interaction starts while both proteins are still in the endoplasmic reticulum and is required for stabilization of MFSD1 in lysosomes but has no direct effect on its targeting to lysosomes or transporter activity.</text>
</comment>
<evidence type="ECO:0000313" key="28">
    <source>
        <dbReference type="EMBL" id="NWO22567.1"/>
    </source>
</evidence>
<keyword evidence="4" id="KW-0813">Transport</keyword>
<evidence type="ECO:0000256" key="5">
    <source>
        <dbReference type="ARBA" id="ARBA00022692"/>
    </source>
</evidence>
<evidence type="ECO:0000256" key="13">
    <source>
        <dbReference type="ARBA" id="ARBA00044891"/>
    </source>
</evidence>
<comment type="subcellular location">
    <subcellularLocation>
        <location evidence="2">Cell membrane</location>
        <topology evidence="2">Multi-pass membrane protein</topology>
    </subcellularLocation>
    <subcellularLocation>
        <location evidence="1">Lysosome membrane</location>
        <topology evidence="1">Multi-pass membrane protein</topology>
    </subcellularLocation>
</comment>
<feature type="transmembrane region" description="Helical" evidence="26">
    <location>
        <begin position="140"/>
        <end position="158"/>
    </location>
</feature>
<dbReference type="RefSeq" id="WP_009644431.1">
    <property type="nucleotide sequence ID" value="NZ_CALIBD010000041.1"/>
</dbReference>
<evidence type="ECO:0000256" key="12">
    <source>
        <dbReference type="ARBA" id="ARBA00044884"/>
    </source>
</evidence>
<protein>
    <recommendedName>
        <fullName evidence="22">Lysosomal dipeptide transporter MFSD1</fullName>
    </recommendedName>
    <alternativeName>
        <fullName evidence="23">Major facilitator superfamily domain-containing protein 1</fullName>
    </alternativeName>
</protein>
<comment type="catalytic activity">
    <reaction evidence="10">
        <text>L-histidyl-glycine(out) = L-histidyl-glycine(in)</text>
        <dbReference type="Rhea" id="RHEA:79395"/>
        <dbReference type="ChEBI" id="CHEBI:229957"/>
    </reaction>
</comment>
<evidence type="ECO:0000256" key="25">
    <source>
        <dbReference type="ARBA" id="ARBA00046376"/>
    </source>
</evidence>
<evidence type="ECO:0000256" key="26">
    <source>
        <dbReference type="SAM" id="Phobius"/>
    </source>
</evidence>
<keyword evidence="7 26" id="KW-0472">Membrane</keyword>
<evidence type="ECO:0000256" key="22">
    <source>
        <dbReference type="ARBA" id="ARBA00044985"/>
    </source>
</evidence>
<evidence type="ECO:0000256" key="8">
    <source>
        <dbReference type="ARBA" id="ARBA00023228"/>
    </source>
</evidence>
<gene>
    <name evidence="28" type="ORF">HW270_00485</name>
</gene>
<dbReference type="GO" id="GO:0005886">
    <property type="term" value="C:plasma membrane"/>
    <property type="evidence" value="ECO:0007669"/>
    <property type="project" value="UniProtKB-SubCell"/>
</dbReference>
<comment type="caution">
    <text evidence="28">The sequence shown here is derived from an EMBL/GenBank/DDBJ whole genome shotgun (WGS) entry which is preliminary data.</text>
</comment>
<evidence type="ECO:0000256" key="7">
    <source>
        <dbReference type="ARBA" id="ARBA00023136"/>
    </source>
</evidence>
<feature type="transmembrane region" description="Helical" evidence="26">
    <location>
        <begin position="53"/>
        <end position="71"/>
    </location>
</feature>
<dbReference type="Pfam" id="PF07690">
    <property type="entry name" value="MFS_1"/>
    <property type="match status" value="1"/>
</dbReference>
<evidence type="ECO:0000256" key="23">
    <source>
        <dbReference type="ARBA" id="ARBA00045018"/>
    </source>
</evidence>
<feature type="transmembrane region" description="Helical" evidence="26">
    <location>
        <begin position="320"/>
        <end position="342"/>
    </location>
</feature>
<dbReference type="CDD" id="cd06174">
    <property type="entry name" value="MFS"/>
    <property type="match status" value="1"/>
</dbReference>
<dbReference type="PANTHER" id="PTHR23512:SF3">
    <property type="entry name" value="MAJOR FACILITATOR SUPERFAMILY DOMAIN-CONTAINING PROTEIN 1"/>
    <property type="match status" value="1"/>
</dbReference>
<evidence type="ECO:0000256" key="1">
    <source>
        <dbReference type="ARBA" id="ARBA00004155"/>
    </source>
</evidence>
<evidence type="ECO:0000256" key="10">
    <source>
        <dbReference type="ARBA" id="ARBA00044878"/>
    </source>
</evidence>
<comment type="catalytic activity">
    <reaction evidence="15">
        <text>L-aspartyl-L-lysine(out) = L-aspartyl-L-lysine(in)</text>
        <dbReference type="Rhea" id="RHEA:79411"/>
        <dbReference type="ChEBI" id="CHEBI:229953"/>
    </reaction>
</comment>
<dbReference type="InterPro" id="IPR011701">
    <property type="entry name" value="MFS"/>
</dbReference>
<keyword evidence="5 26" id="KW-0812">Transmembrane</keyword>
<evidence type="ECO:0000256" key="17">
    <source>
        <dbReference type="ARBA" id="ARBA00044900"/>
    </source>
</evidence>
<evidence type="ECO:0000256" key="14">
    <source>
        <dbReference type="ARBA" id="ARBA00044893"/>
    </source>
</evidence>
<comment type="catalytic activity">
    <reaction evidence="17">
        <text>L-lysyl-L-lysine(out) = L-lysyl-L-lysine(in)</text>
        <dbReference type="Rhea" id="RHEA:79403"/>
        <dbReference type="ChEBI" id="CHEBI:229956"/>
    </reaction>
</comment>
<evidence type="ECO:0000256" key="21">
    <source>
        <dbReference type="ARBA" id="ARBA00044924"/>
    </source>
</evidence>
<feature type="transmembrane region" description="Helical" evidence="26">
    <location>
        <begin position="15"/>
        <end position="38"/>
    </location>
</feature>
<comment type="function">
    <text evidence="24">Lysosomal dipeptide uniporter that selectively exports lysine, arginine or histidine-containing dipeptides with a net positive charge from the lysosome lumen into the cytosol. Could play a role in a specific type of protein O-glycosylation indirectly regulating macrophages migration and tissue invasion. Also essential for liver homeostasis.</text>
</comment>
<evidence type="ECO:0000313" key="29">
    <source>
        <dbReference type="Proteomes" id="UP000526307"/>
    </source>
</evidence>
<dbReference type="GO" id="GO:0022857">
    <property type="term" value="F:transmembrane transporter activity"/>
    <property type="evidence" value="ECO:0007669"/>
    <property type="project" value="InterPro"/>
</dbReference>
<evidence type="ECO:0000256" key="4">
    <source>
        <dbReference type="ARBA" id="ARBA00022448"/>
    </source>
</evidence>
<feature type="transmembrane region" description="Helical" evidence="26">
    <location>
        <begin position="106"/>
        <end position="128"/>
    </location>
</feature>
<organism evidence="28 29">
    <name type="scientific">Mogibacterium timidum</name>
    <dbReference type="NCBI Taxonomy" id="35519"/>
    <lineage>
        <taxon>Bacteria</taxon>
        <taxon>Bacillati</taxon>
        <taxon>Bacillota</taxon>
        <taxon>Clostridia</taxon>
        <taxon>Peptostreptococcales</taxon>
        <taxon>Anaerovoracaceae</taxon>
        <taxon>Mogibacterium</taxon>
    </lineage>
</organism>
<evidence type="ECO:0000256" key="2">
    <source>
        <dbReference type="ARBA" id="ARBA00004651"/>
    </source>
</evidence>
<comment type="catalytic activity">
    <reaction evidence="12">
        <text>L-alpha-aminoacyl-L-histidine(out) = L-alpha-aminoacyl-L-histidine(in)</text>
        <dbReference type="Rhea" id="RHEA:79375"/>
        <dbReference type="ChEBI" id="CHEBI:229967"/>
    </reaction>
</comment>
<comment type="catalytic activity">
    <reaction evidence="16">
        <text>L-arginyl-L-alpha-amino acid(out) = L-arginyl-L-alpha-amino acid(in)</text>
        <dbReference type="Rhea" id="RHEA:79371"/>
        <dbReference type="ChEBI" id="CHEBI:84315"/>
    </reaction>
</comment>
<feature type="transmembrane region" description="Helical" evidence="26">
    <location>
        <begin position="349"/>
        <end position="374"/>
    </location>
</feature>
<dbReference type="EMBL" id="JABXYR010000001">
    <property type="protein sequence ID" value="NWO22567.1"/>
    <property type="molecule type" value="Genomic_DNA"/>
</dbReference>
<comment type="catalytic activity">
    <reaction evidence="11">
        <text>L-alpha-aminoacyl-L-arginine(out) = L-alpha-aminoacyl-L-arginine(in)</text>
        <dbReference type="Rhea" id="RHEA:79367"/>
        <dbReference type="ChEBI" id="CHEBI:229968"/>
    </reaction>
</comment>
<feature type="transmembrane region" description="Helical" evidence="26">
    <location>
        <begin position="394"/>
        <end position="413"/>
    </location>
</feature>
<dbReference type="Proteomes" id="UP000526307">
    <property type="component" value="Unassembled WGS sequence"/>
</dbReference>
<feature type="transmembrane region" description="Helical" evidence="26">
    <location>
        <begin position="295"/>
        <end position="314"/>
    </location>
</feature>
<feature type="transmembrane region" description="Helical" evidence="26">
    <location>
        <begin position="83"/>
        <end position="100"/>
    </location>
</feature>
<evidence type="ECO:0000256" key="24">
    <source>
        <dbReference type="ARBA" id="ARBA00045709"/>
    </source>
</evidence>
<evidence type="ECO:0000256" key="15">
    <source>
        <dbReference type="ARBA" id="ARBA00044898"/>
    </source>
</evidence>
<dbReference type="GO" id="GO:0005765">
    <property type="term" value="C:lysosomal membrane"/>
    <property type="evidence" value="ECO:0007669"/>
    <property type="project" value="UniProtKB-SubCell"/>
</dbReference>
<feature type="transmembrane region" description="Helical" evidence="26">
    <location>
        <begin position="219"/>
        <end position="240"/>
    </location>
</feature>
<comment type="catalytic activity">
    <reaction evidence="18">
        <text>L-arginyl-glycine(out) = L-arginyl-glycine(in)</text>
        <dbReference type="Rhea" id="RHEA:79391"/>
        <dbReference type="ChEBI" id="CHEBI:229955"/>
    </reaction>
</comment>
<feature type="domain" description="Major facilitator superfamily (MFS) profile" evidence="27">
    <location>
        <begin position="1"/>
        <end position="417"/>
    </location>
</feature>
<comment type="catalytic activity">
    <reaction evidence="19">
        <text>L-histidyl-L-alpha-amino acid(out) = L-histidyl-L-alpha-amino acid(in)</text>
        <dbReference type="Rhea" id="RHEA:79379"/>
        <dbReference type="ChEBI" id="CHEBI:229964"/>
    </reaction>
</comment>
<comment type="catalytic activity">
    <reaction evidence="14">
        <text>L-alpha-aminoacyl-L-lysine(out) = L-alpha-aminoacyl-L-lysine(in)</text>
        <dbReference type="Rhea" id="RHEA:79383"/>
        <dbReference type="ChEBI" id="CHEBI:229966"/>
    </reaction>
</comment>
<dbReference type="SUPFAM" id="SSF103473">
    <property type="entry name" value="MFS general substrate transporter"/>
    <property type="match status" value="1"/>
</dbReference>
<proteinExistence type="inferred from homology"/>
<feature type="transmembrane region" description="Helical" evidence="26">
    <location>
        <begin position="178"/>
        <end position="198"/>
    </location>
</feature>
<keyword evidence="8" id="KW-0458">Lysosome</keyword>
<evidence type="ECO:0000256" key="19">
    <source>
        <dbReference type="ARBA" id="ARBA00044912"/>
    </source>
</evidence>
<comment type="catalytic activity">
    <reaction evidence="21">
        <text>L-lysyl-glycine(out) = L-lysyl-glycine(in)</text>
        <dbReference type="Rhea" id="RHEA:79407"/>
        <dbReference type="ChEBI" id="CHEBI:191202"/>
    </reaction>
</comment>
<evidence type="ECO:0000256" key="11">
    <source>
        <dbReference type="ARBA" id="ARBA00044881"/>
    </source>
</evidence>
<dbReference type="Gene3D" id="1.20.1250.20">
    <property type="entry name" value="MFS general substrate transporter like domains"/>
    <property type="match status" value="2"/>
</dbReference>
<reference evidence="28 29" key="1">
    <citation type="submission" date="2020-06" db="EMBL/GenBank/DDBJ databases">
        <title>Mogibacterium timidum strain W9173 genomic sequence.</title>
        <authorList>
            <person name="Wade W.G."/>
            <person name="Johnston C.D."/>
            <person name="Chen T."/>
            <person name="Dewhirst F.E."/>
        </authorList>
    </citation>
    <scope>NUCLEOTIDE SEQUENCE [LARGE SCALE GENOMIC DNA]</scope>
    <source>
        <strain evidence="28 29">W9173</strain>
    </source>
</reference>
<evidence type="ECO:0000256" key="16">
    <source>
        <dbReference type="ARBA" id="ARBA00044899"/>
    </source>
</evidence>
<comment type="similarity">
    <text evidence="3">Belongs to the major facilitator superfamily.</text>
</comment>
<dbReference type="AlphaFoldDB" id="A0A7Y9B072"/>
<keyword evidence="6 26" id="KW-1133">Transmembrane helix</keyword>
<evidence type="ECO:0000256" key="20">
    <source>
        <dbReference type="ARBA" id="ARBA00044919"/>
    </source>
</evidence>
<evidence type="ECO:0000256" key="3">
    <source>
        <dbReference type="ARBA" id="ARBA00008335"/>
    </source>
</evidence>
<dbReference type="InterPro" id="IPR052187">
    <property type="entry name" value="MFSD1"/>
</dbReference>
<evidence type="ECO:0000256" key="6">
    <source>
        <dbReference type="ARBA" id="ARBA00022989"/>
    </source>
</evidence>
<dbReference type="PANTHER" id="PTHR23512">
    <property type="entry name" value="MAJOR FACILITATOR SUPERFAMILY DOMAIN-CONTAINING PROTEIN 1"/>
    <property type="match status" value="1"/>
</dbReference>
<feature type="transmembrane region" description="Helical" evidence="26">
    <location>
        <begin position="260"/>
        <end position="283"/>
    </location>
</feature>
<evidence type="ECO:0000256" key="9">
    <source>
        <dbReference type="ARBA" id="ARBA00044876"/>
    </source>
</evidence>
<dbReference type="InterPro" id="IPR020846">
    <property type="entry name" value="MFS_dom"/>
</dbReference>
<evidence type="ECO:0000259" key="27">
    <source>
        <dbReference type="PROSITE" id="PS50850"/>
    </source>
</evidence>
<keyword evidence="29" id="KW-1185">Reference proteome</keyword>
<dbReference type="InterPro" id="IPR036259">
    <property type="entry name" value="MFS_trans_sf"/>
</dbReference>
<comment type="catalytic activity">
    <reaction evidence="9">
        <text>L-lysyl-L-alanine(out) = L-lysyl-L-alanine(in)</text>
        <dbReference type="Rhea" id="RHEA:79399"/>
        <dbReference type="ChEBI" id="CHEBI:229954"/>
    </reaction>
</comment>
<name>A0A7Y9B072_9FIRM</name>
<accession>A0A7Y9B072</accession>